<evidence type="ECO:0008006" key="3">
    <source>
        <dbReference type="Google" id="ProtNLM"/>
    </source>
</evidence>
<dbReference type="Proteomes" id="UP001148313">
    <property type="component" value="Unassembled WGS sequence"/>
</dbReference>
<organism evidence="1 2">
    <name type="scientific">Hoeflea poritis</name>
    <dbReference type="NCBI Taxonomy" id="2993659"/>
    <lineage>
        <taxon>Bacteria</taxon>
        <taxon>Pseudomonadati</taxon>
        <taxon>Pseudomonadota</taxon>
        <taxon>Alphaproteobacteria</taxon>
        <taxon>Hyphomicrobiales</taxon>
        <taxon>Rhizobiaceae</taxon>
        <taxon>Hoeflea</taxon>
    </lineage>
</organism>
<gene>
    <name evidence="1" type="ORF">OOZ53_13740</name>
</gene>
<dbReference type="InterPro" id="IPR005049">
    <property type="entry name" value="STL-like"/>
</dbReference>
<evidence type="ECO:0000313" key="1">
    <source>
        <dbReference type="EMBL" id="MDA4846423.1"/>
    </source>
</evidence>
<comment type="caution">
    <text evidence="1">The sequence shown here is derived from an EMBL/GenBank/DDBJ whole genome shotgun (WGS) entry which is preliminary data.</text>
</comment>
<proteinExistence type="predicted"/>
<keyword evidence="2" id="KW-1185">Reference proteome</keyword>
<dbReference type="EMBL" id="JAPJZH010000008">
    <property type="protein sequence ID" value="MDA4846423.1"/>
    <property type="molecule type" value="Genomic_DNA"/>
</dbReference>
<sequence>MSDSRKFIVCTSINPPTEAIRRFDACTDWTLIVVGDRKTPDDYRLENGIYLSPGDQEKLAPELSGLIGWNCIQRRNLGFVLALDEGAQIVATVDDDNIPHDDWGTGLLVGTTTPIKSYVIDDCCFDPVGATEHGHLWHRGFPLQLLSGRDYSRSETIHTRIDVQADFWNGDPDIDAVCRMEHAPDVTFDPENFPFTANKPGPFNSQNTFLTRDALSRYFMVPGVGRMDDIWASYHLQHLGYTVAYARASVTQLRNVHDLTGDLVGEFVGYERTIDMVKEIAGGTYDARNYWPEQALAAYDAYLRRVGA</sequence>
<name>A0ABT4VNX9_9HYPH</name>
<reference evidence="1" key="1">
    <citation type="submission" date="2022-11" db="EMBL/GenBank/DDBJ databases">
        <title>Hoeflea poritis sp. nov., isolated from scleractinian coral Porites lutea.</title>
        <authorList>
            <person name="Zhang G."/>
            <person name="Wei Q."/>
            <person name="Cai L."/>
        </authorList>
    </citation>
    <scope>NUCLEOTIDE SEQUENCE</scope>
    <source>
        <strain evidence="1">E7-10</strain>
    </source>
</reference>
<evidence type="ECO:0000313" key="2">
    <source>
        <dbReference type="Proteomes" id="UP001148313"/>
    </source>
</evidence>
<protein>
    <recommendedName>
        <fullName evidence="3">Glycosyltransferase 2-like domain-containing protein</fullName>
    </recommendedName>
</protein>
<dbReference type="RefSeq" id="WP_271090173.1">
    <property type="nucleotide sequence ID" value="NZ_JAPJZH010000008.1"/>
</dbReference>
<dbReference type="PANTHER" id="PTHR31362">
    <property type="entry name" value="GLYCOSYLTRANSFERASE STELLO1-RELATED"/>
    <property type="match status" value="1"/>
</dbReference>
<accession>A0ABT4VNX9</accession>
<dbReference type="PANTHER" id="PTHR31362:SF0">
    <property type="entry name" value="EXOSTOSIN DOMAIN-CONTAINING PROTEIN-RELATED"/>
    <property type="match status" value="1"/>
</dbReference>